<gene>
    <name evidence="5" type="ORF">PCOR1329_LOCUS63203</name>
</gene>
<dbReference type="InterPro" id="IPR008580">
    <property type="entry name" value="PPPDE_dom"/>
</dbReference>
<reference evidence="5" key="1">
    <citation type="submission" date="2023-10" db="EMBL/GenBank/DDBJ databases">
        <authorList>
            <person name="Chen Y."/>
            <person name="Shah S."/>
            <person name="Dougan E. K."/>
            <person name="Thang M."/>
            <person name="Chan C."/>
        </authorList>
    </citation>
    <scope>NUCLEOTIDE SEQUENCE [LARGE SCALE GENOMIC DNA]</scope>
</reference>
<keyword evidence="2" id="KW-0645">Protease</keyword>
<organism evidence="5 6">
    <name type="scientific">Prorocentrum cordatum</name>
    <dbReference type="NCBI Taxonomy" id="2364126"/>
    <lineage>
        <taxon>Eukaryota</taxon>
        <taxon>Sar</taxon>
        <taxon>Alveolata</taxon>
        <taxon>Dinophyceae</taxon>
        <taxon>Prorocentrales</taxon>
        <taxon>Prorocentraceae</taxon>
        <taxon>Prorocentrum</taxon>
    </lineage>
</organism>
<comment type="similarity">
    <text evidence="1">Belongs to the DeSI family.</text>
</comment>
<comment type="caution">
    <text evidence="5">The sequence shown here is derived from an EMBL/GenBank/DDBJ whole genome shotgun (WGS) entry which is preliminary data.</text>
</comment>
<evidence type="ECO:0000256" key="2">
    <source>
        <dbReference type="ARBA" id="ARBA00022670"/>
    </source>
</evidence>
<evidence type="ECO:0000259" key="4">
    <source>
        <dbReference type="PROSITE" id="PS51858"/>
    </source>
</evidence>
<dbReference type="Gene3D" id="3.90.1720.30">
    <property type="entry name" value="PPPDE domains"/>
    <property type="match status" value="1"/>
</dbReference>
<protein>
    <recommendedName>
        <fullName evidence="4">PPPDE domain-containing protein</fullName>
    </recommendedName>
</protein>
<name>A0ABN9W3N8_9DINO</name>
<evidence type="ECO:0000256" key="3">
    <source>
        <dbReference type="ARBA" id="ARBA00022801"/>
    </source>
</evidence>
<sequence length="290" mass="32493">MLEQCSSKFAERAFLLPPPTPQGLPMGSCASYTEDVFYEAIGRRLQVKLAATVLFSIPTGSQLTGAEPTDAYHTSIILNSAYELVFSSRGVMRLPPFESHRNLNHELLIEDVGHSYVDVAEMMRNVLPYFKPGTYDLIRKNCNSFTDCALFFLLGIRLDPKYRVLDRLCKWGQNSFGLVDGLKLIGSAGGHLIEMRSSANFDHQHGGGYYNLSIRCVLVLSKWPFSCVSECCFCGKYCACPLNGESDGQHALHHFPMFVRVQWVRFSMGNRGPVFDLPLACMLCSTYRKA</sequence>
<dbReference type="InterPro" id="IPR042266">
    <property type="entry name" value="PPPDE_sf"/>
</dbReference>
<dbReference type="PROSITE" id="PS51858">
    <property type="entry name" value="PPPDE"/>
    <property type="match status" value="1"/>
</dbReference>
<evidence type="ECO:0000313" key="6">
    <source>
        <dbReference type="Proteomes" id="UP001189429"/>
    </source>
</evidence>
<dbReference type="SMART" id="SM01179">
    <property type="entry name" value="DUF862"/>
    <property type="match status" value="1"/>
</dbReference>
<evidence type="ECO:0000256" key="1">
    <source>
        <dbReference type="ARBA" id="ARBA00008140"/>
    </source>
</evidence>
<proteinExistence type="inferred from homology"/>
<keyword evidence="6" id="KW-1185">Reference proteome</keyword>
<dbReference type="Pfam" id="PF05903">
    <property type="entry name" value="Peptidase_C97"/>
    <property type="match status" value="1"/>
</dbReference>
<evidence type="ECO:0000313" key="5">
    <source>
        <dbReference type="EMBL" id="CAK0879899.1"/>
    </source>
</evidence>
<feature type="domain" description="PPPDE" evidence="4">
    <location>
        <begin position="45"/>
        <end position="197"/>
    </location>
</feature>
<dbReference type="Proteomes" id="UP001189429">
    <property type="component" value="Unassembled WGS sequence"/>
</dbReference>
<accession>A0ABN9W3N8</accession>
<keyword evidence="3" id="KW-0378">Hydrolase</keyword>
<dbReference type="EMBL" id="CAUYUJ010018015">
    <property type="protein sequence ID" value="CAK0879899.1"/>
    <property type="molecule type" value="Genomic_DNA"/>
</dbReference>